<sequence length="110" mass="12364">MQRSLGETDVIGCFWRIVVSSCYNDQVFCFCVFLCTCNHRVALSSLPLTRVLSSCFCVWLYNHGLSSKFSALCLYNDGALTSLVRCLCLRQSSTSEFFSMASLTNIETRS</sequence>
<reference evidence="2" key="1">
    <citation type="journal article" date="2024" name="Proc. Natl. Acad. Sci. U.S.A.">
        <title>Extraordinary preservation of gene collinearity over three hundred million years revealed in homosporous lycophytes.</title>
        <authorList>
            <person name="Li C."/>
            <person name="Wickell D."/>
            <person name="Kuo L.Y."/>
            <person name="Chen X."/>
            <person name="Nie B."/>
            <person name="Liao X."/>
            <person name="Peng D."/>
            <person name="Ji J."/>
            <person name="Jenkins J."/>
            <person name="Williams M."/>
            <person name="Shu S."/>
            <person name="Plott C."/>
            <person name="Barry K."/>
            <person name="Rajasekar S."/>
            <person name="Grimwood J."/>
            <person name="Han X."/>
            <person name="Sun S."/>
            <person name="Hou Z."/>
            <person name="He W."/>
            <person name="Dai G."/>
            <person name="Sun C."/>
            <person name="Schmutz J."/>
            <person name="Leebens-Mack J.H."/>
            <person name="Li F.W."/>
            <person name="Wang L."/>
        </authorList>
    </citation>
    <scope>NUCLEOTIDE SEQUENCE [LARGE SCALE GENOMIC DNA]</scope>
    <source>
        <strain evidence="2">cv. PW_Plant_1</strain>
    </source>
</reference>
<name>A0ACC2AW85_DIPCM</name>
<evidence type="ECO:0000313" key="2">
    <source>
        <dbReference type="Proteomes" id="UP001162992"/>
    </source>
</evidence>
<protein>
    <submittedName>
        <fullName evidence="1">Uncharacterized protein</fullName>
    </submittedName>
</protein>
<dbReference type="EMBL" id="CM055110">
    <property type="protein sequence ID" value="KAJ7521803.1"/>
    <property type="molecule type" value="Genomic_DNA"/>
</dbReference>
<gene>
    <name evidence="1" type="ORF">O6H91_19G068800</name>
</gene>
<comment type="caution">
    <text evidence="1">The sequence shown here is derived from an EMBL/GenBank/DDBJ whole genome shotgun (WGS) entry which is preliminary data.</text>
</comment>
<proteinExistence type="predicted"/>
<evidence type="ECO:0000313" key="1">
    <source>
        <dbReference type="EMBL" id="KAJ7521803.1"/>
    </source>
</evidence>
<dbReference type="Proteomes" id="UP001162992">
    <property type="component" value="Chromosome 19"/>
</dbReference>
<organism evidence="1 2">
    <name type="scientific">Diphasiastrum complanatum</name>
    <name type="common">Issler's clubmoss</name>
    <name type="synonym">Lycopodium complanatum</name>
    <dbReference type="NCBI Taxonomy" id="34168"/>
    <lineage>
        <taxon>Eukaryota</taxon>
        <taxon>Viridiplantae</taxon>
        <taxon>Streptophyta</taxon>
        <taxon>Embryophyta</taxon>
        <taxon>Tracheophyta</taxon>
        <taxon>Lycopodiopsida</taxon>
        <taxon>Lycopodiales</taxon>
        <taxon>Lycopodiaceae</taxon>
        <taxon>Lycopodioideae</taxon>
        <taxon>Diphasiastrum</taxon>
    </lineage>
</organism>
<keyword evidence="2" id="KW-1185">Reference proteome</keyword>
<accession>A0ACC2AW85</accession>